<evidence type="ECO:0000313" key="2">
    <source>
        <dbReference type="EMBL" id="MBO1322135.1"/>
    </source>
</evidence>
<comment type="caution">
    <text evidence="2">The sequence shown here is derived from an EMBL/GenBank/DDBJ whole genome shotgun (WGS) entry which is preliminary data.</text>
</comment>
<reference evidence="2" key="1">
    <citation type="submission" date="2021-03" db="EMBL/GenBank/DDBJ databases">
        <authorList>
            <person name="Wang G."/>
        </authorList>
    </citation>
    <scope>NUCLEOTIDE SEQUENCE</scope>
    <source>
        <strain evidence="2">KCTC 12899</strain>
    </source>
</reference>
<gene>
    <name evidence="2" type="ORF">J3U88_26910</name>
</gene>
<dbReference type="AlphaFoldDB" id="A0A8J7QQ66"/>
<organism evidence="2 3">
    <name type="scientific">Acanthopleuribacter pedis</name>
    <dbReference type="NCBI Taxonomy" id="442870"/>
    <lineage>
        <taxon>Bacteria</taxon>
        <taxon>Pseudomonadati</taxon>
        <taxon>Acidobacteriota</taxon>
        <taxon>Holophagae</taxon>
        <taxon>Acanthopleuribacterales</taxon>
        <taxon>Acanthopleuribacteraceae</taxon>
        <taxon>Acanthopleuribacter</taxon>
    </lineage>
</organism>
<dbReference type="InterPro" id="IPR029058">
    <property type="entry name" value="AB_hydrolase_fold"/>
</dbReference>
<dbReference type="PRINTS" id="PR00111">
    <property type="entry name" value="ABHYDROLASE"/>
</dbReference>
<dbReference type="Pfam" id="PF00561">
    <property type="entry name" value="Abhydrolase_1"/>
    <property type="match status" value="1"/>
</dbReference>
<protein>
    <submittedName>
        <fullName evidence="2">Alpha/beta hydrolase</fullName>
    </submittedName>
</protein>
<evidence type="ECO:0000259" key="1">
    <source>
        <dbReference type="Pfam" id="PF00561"/>
    </source>
</evidence>
<dbReference type="RefSeq" id="WP_207862108.1">
    <property type="nucleotide sequence ID" value="NZ_JAFREP010000032.1"/>
</dbReference>
<keyword evidence="3" id="KW-1185">Reference proteome</keyword>
<dbReference type="InterPro" id="IPR050471">
    <property type="entry name" value="AB_hydrolase"/>
</dbReference>
<dbReference type="Proteomes" id="UP000664417">
    <property type="component" value="Unassembled WGS sequence"/>
</dbReference>
<name>A0A8J7QQ66_9BACT</name>
<sequence>MTAPTIHYEVHGEGDRDILICNGLSQTCANWRGIARRFTAYRWILFDARGTGRSPMGPKPYHIDDHVADLTTVLDRSGADQPVLMGFSHGGRIALRAAAEIGDRFSGLVLVSTGAKQTVLRRAYVRSWYESLKRGGISAMAWTSMPTIVGRKILERFEDWELIVKGTVSRNSEEGLKALFEGMLRYPPSEEDAVRIDLPALVLRGDEDPLVRRSDHHDLVSWLPGSSEASVPETGHTLPLEEPEQFVELIDRFVATLA</sequence>
<evidence type="ECO:0000313" key="3">
    <source>
        <dbReference type="Proteomes" id="UP000664417"/>
    </source>
</evidence>
<keyword evidence="2" id="KW-0378">Hydrolase</keyword>
<dbReference type="InterPro" id="IPR000073">
    <property type="entry name" value="AB_hydrolase_1"/>
</dbReference>
<dbReference type="GO" id="GO:0016787">
    <property type="term" value="F:hydrolase activity"/>
    <property type="evidence" value="ECO:0007669"/>
    <property type="project" value="UniProtKB-KW"/>
</dbReference>
<dbReference type="EMBL" id="JAFREP010000032">
    <property type="protein sequence ID" value="MBO1322135.1"/>
    <property type="molecule type" value="Genomic_DNA"/>
</dbReference>
<dbReference type="PANTHER" id="PTHR43433">
    <property type="entry name" value="HYDROLASE, ALPHA/BETA FOLD FAMILY PROTEIN"/>
    <property type="match status" value="1"/>
</dbReference>
<proteinExistence type="predicted"/>
<dbReference type="SUPFAM" id="SSF53474">
    <property type="entry name" value="alpha/beta-Hydrolases"/>
    <property type="match status" value="1"/>
</dbReference>
<dbReference type="Gene3D" id="3.40.50.1820">
    <property type="entry name" value="alpha/beta hydrolase"/>
    <property type="match status" value="1"/>
</dbReference>
<accession>A0A8J7QQ66</accession>
<dbReference type="PANTHER" id="PTHR43433:SF5">
    <property type="entry name" value="AB HYDROLASE-1 DOMAIN-CONTAINING PROTEIN"/>
    <property type="match status" value="1"/>
</dbReference>
<feature type="domain" description="AB hydrolase-1" evidence="1">
    <location>
        <begin position="18"/>
        <end position="116"/>
    </location>
</feature>